<organism evidence="1 2">
    <name type="scientific">Lentinula detonsa</name>
    <dbReference type="NCBI Taxonomy" id="2804962"/>
    <lineage>
        <taxon>Eukaryota</taxon>
        <taxon>Fungi</taxon>
        <taxon>Dikarya</taxon>
        <taxon>Basidiomycota</taxon>
        <taxon>Agaricomycotina</taxon>
        <taxon>Agaricomycetes</taxon>
        <taxon>Agaricomycetidae</taxon>
        <taxon>Agaricales</taxon>
        <taxon>Marasmiineae</taxon>
        <taxon>Omphalotaceae</taxon>
        <taxon>Lentinula</taxon>
    </lineage>
</organism>
<dbReference type="EMBL" id="MU801945">
    <property type="protein sequence ID" value="KAJ3986225.1"/>
    <property type="molecule type" value="Genomic_DNA"/>
</dbReference>
<proteinExistence type="predicted"/>
<gene>
    <name evidence="1" type="ORF">F5890DRAFT_1019655</name>
</gene>
<sequence>MCQRCYILIRCPNLVITSLSQSPMSHLVDVLASLASSENNVAAGLGETLQAFVVAASLYPSAEPILIEFGHRTMALGRKRMATMKLVSQNAFVYVKGKFGLLNASTPLFLQAVITGKADGAFVEIDLDAWEEIVPYIVKLRIIT</sequence>
<dbReference type="Proteomes" id="UP001163850">
    <property type="component" value="Unassembled WGS sequence"/>
</dbReference>
<comment type="caution">
    <text evidence="1">The sequence shown here is derived from an EMBL/GenBank/DDBJ whole genome shotgun (WGS) entry which is preliminary data.</text>
</comment>
<name>A0AA38Q3U3_9AGAR</name>
<evidence type="ECO:0000313" key="2">
    <source>
        <dbReference type="Proteomes" id="UP001163850"/>
    </source>
</evidence>
<accession>A0AA38Q3U3</accession>
<protein>
    <submittedName>
        <fullName evidence="1">Uncharacterized protein</fullName>
    </submittedName>
</protein>
<evidence type="ECO:0000313" key="1">
    <source>
        <dbReference type="EMBL" id="KAJ3986225.1"/>
    </source>
</evidence>
<dbReference type="AlphaFoldDB" id="A0AA38Q3U3"/>
<reference evidence="1" key="1">
    <citation type="submission" date="2022-08" db="EMBL/GenBank/DDBJ databases">
        <authorList>
            <consortium name="DOE Joint Genome Institute"/>
            <person name="Min B."/>
            <person name="Riley R."/>
            <person name="Sierra-Patev S."/>
            <person name="Naranjo-Ortiz M."/>
            <person name="Looney B."/>
            <person name="Konkel Z."/>
            <person name="Slot J.C."/>
            <person name="Sakamoto Y."/>
            <person name="Steenwyk J.L."/>
            <person name="Rokas A."/>
            <person name="Carro J."/>
            <person name="Camarero S."/>
            <person name="Ferreira P."/>
            <person name="Molpeceres G."/>
            <person name="Ruiz-Duenas F.J."/>
            <person name="Serrano A."/>
            <person name="Henrissat B."/>
            <person name="Drula E."/>
            <person name="Hughes K.W."/>
            <person name="Mata J.L."/>
            <person name="Ishikawa N.K."/>
            <person name="Vargas-Isla R."/>
            <person name="Ushijima S."/>
            <person name="Smith C.A."/>
            <person name="Ahrendt S."/>
            <person name="Andreopoulos W."/>
            <person name="He G."/>
            <person name="Labutti K."/>
            <person name="Lipzen A."/>
            <person name="Ng V."/>
            <person name="Sandor L."/>
            <person name="Barry K."/>
            <person name="Martinez A.T."/>
            <person name="Xiao Y."/>
            <person name="Gibbons J.G."/>
            <person name="Terashima K."/>
            <person name="Hibbett D.S."/>
            <person name="Grigoriev I.V."/>
        </authorList>
    </citation>
    <scope>NUCLEOTIDE SEQUENCE</scope>
    <source>
        <strain evidence="1">TFB7829</strain>
    </source>
</reference>